<evidence type="ECO:0000259" key="11">
    <source>
        <dbReference type="PROSITE" id="PS50097"/>
    </source>
</evidence>
<feature type="region of interest" description="Disordered" evidence="10">
    <location>
        <begin position="136"/>
        <end position="178"/>
    </location>
</feature>
<comment type="subcellular location">
    <subcellularLocation>
        <location evidence="1">Nucleus</location>
    </subcellularLocation>
</comment>
<proteinExistence type="predicted"/>
<dbReference type="InterPro" id="IPR000210">
    <property type="entry name" value="BTB/POZ_dom"/>
</dbReference>
<evidence type="ECO:0000256" key="5">
    <source>
        <dbReference type="ARBA" id="ARBA00023015"/>
    </source>
</evidence>
<feature type="region of interest" description="Disordered" evidence="10">
    <location>
        <begin position="421"/>
        <end position="456"/>
    </location>
</feature>
<keyword evidence="5" id="KW-0805">Transcription regulation</keyword>
<feature type="region of interest" description="Disordered" evidence="10">
    <location>
        <begin position="470"/>
        <end position="502"/>
    </location>
</feature>
<evidence type="ECO:0000256" key="3">
    <source>
        <dbReference type="ARBA" id="ARBA00022782"/>
    </source>
</evidence>
<keyword evidence="6" id="KW-0238">DNA-binding</keyword>
<dbReference type="Pfam" id="PF03221">
    <property type="entry name" value="HTH_Tnp_Tc5"/>
    <property type="match status" value="1"/>
</dbReference>
<keyword evidence="2" id="KW-0217">Developmental protein</keyword>
<keyword evidence="3" id="KW-0221">Differentiation</keyword>
<dbReference type="CDD" id="cd18315">
    <property type="entry name" value="BTB_POZ_BAB-like"/>
    <property type="match status" value="1"/>
</dbReference>
<dbReference type="SUPFAM" id="SSF54695">
    <property type="entry name" value="POZ domain"/>
    <property type="match status" value="1"/>
</dbReference>
<keyword evidence="8" id="KW-0539">Nucleus</keyword>
<dbReference type="PANTHER" id="PTHR23110">
    <property type="entry name" value="BTB DOMAIN TRANSCRIPTION FACTOR"/>
    <property type="match status" value="1"/>
</dbReference>
<feature type="region of interest" description="Disordered" evidence="10">
    <location>
        <begin position="323"/>
        <end position="348"/>
    </location>
</feature>
<keyword evidence="4" id="KW-0524">Neurogenesis</keyword>
<evidence type="ECO:0000256" key="8">
    <source>
        <dbReference type="ARBA" id="ARBA00023242"/>
    </source>
</evidence>
<feature type="region of interest" description="Disordered" evidence="10">
    <location>
        <begin position="190"/>
        <end position="209"/>
    </location>
</feature>
<evidence type="ECO:0000256" key="7">
    <source>
        <dbReference type="ARBA" id="ARBA00023163"/>
    </source>
</evidence>
<organism evidence="13 14">
    <name type="scientific">Nicrophorus vespilloides</name>
    <name type="common">Boreal carrion beetle</name>
    <dbReference type="NCBI Taxonomy" id="110193"/>
    <lineage>
        <taxon>Eukaryota</taxon>
        <taxon>Metazoa</taxon>
        <taxon>Ecdysozoa</taxon>
        <taxon>Arthropoda</taxon>
        <taxon>Hexapoda</taxon>
        <taxon>Insecta</taxon>
        <taxon>Pterygota</taxon>
        <taxon>Neoptera</taxon>
        <taxon>Endopterygota</taxon>
        <taxon>Coleoptera</taxon>
        <taxon>Polyphaga</taxon>
        <taxon>Staphyliniformia</taxon>
        <taxon>Silphidae</taxon>
        <taxon>Nicrophorinae</taxon>
        <taxon>Nicrophorus</taxon>
    </lineage>
</organism>
<dbReference type="PANTHER" id="PTHR23110:SF111">
    <property type="entry name" value="LONGITUDINALS LACKING PROTEIN, ISOFORMS F_I_K_T"/>
    <property type="match status" value="1"/>
</dbReference>
<evidence type="ECO:0000256" key="6">
    <source>
        <dbReference type="ARBA" id="ARBA00023125"/>
    </source>
</evidence>
<keyword evidence="13" id="KW-1185">Reference proteome</keyword>
<evidence type="ECO:0000256" key="4">
    <source>
        <dbReference type="ARBA" id="ARBA00022902"/>
    </source>
</evidence>
<dbReference type="Pfam" id="PF00651">
    <property type="entry name" value="BTB"/>
    <property type="match status" value="1"/>
</dbReference>
<sequence>MASFVSFSEKLKMMNMISTGKSVPSVARCFGVSELTVKSMKWKEHLNRTRVYGIYGGKTVAQVHDIERMEKALTLWILEQKETPTSLMIRSQAEKIYKSFKVKKTRNAMEFHATTTWYEKFKKRQMLMLQSEKYSLPEKQQSGKETPAASTSSSSLLKLNNPSGMKSTKLQPIAPKPSPQTIKITRAAAMQQQLPPPPPPPPEQEKEPDEVCLRWNSHHTNMKSSFPSLLEREQYVDVTLCCEGKTIRCHKLILSSCSSYFDEILSTITPFQHPVIFLKGTPFWILKSLIDFMYVGEVHIEQSKLQEILEVAEILKIKGLTGKKPQQNGEKKDDRASSNESSLQSTSIPIPVSIPTPIMPMKVLKAMPPLRLAVNKDVDPLSLLKPTFFEEPTTLRKILPKTELSRKQSLAAERSKVDVIPPRRILPKRRLKRKSSEPEEREASPPPLVLRKGTKSRPVVKAPKYYHMEYDDPNDKLMKLEDEPRESEHHFDIVNVKSEPIDEDFDIVENEVAFGQLSTTQDNITEDSEAHDKDEEPSDQHKDDSDAPMEATQETPNDASFEAENSKEDDPDYCEDECNGKEVDDTSELVAPDPEKDKDGND</sequence>
<feature type="domain" description="HTH CENPB-type" evidence="12">
    <location>
        <begin position="57"/>
        <end position="131"/>
    </location>
</feature>
<evidence type="ECO:0000256" key="2">
    <source>
        <dbReference type="ARBA" id="ARBA00022473"/>
    </source>
</evidence>
<feature type="compositionally biased region" description="Low complexity" evidence="10">
    <location>
        <begin position="146"/>
        <end position="163"/>
    </location>
</feature>
<dbReference type="Gene3D" id="3.30.710.10">
    <property type="entry name" value="Potassium Channel Kv1.1, Chain A"/>
    <property type="match status" value="1"/>
</dbReference>
<feature type="compositionally biased region" description="Basic and acidic residues" evidence="10">
    <location>
        <begin position="434"/>
        <end position="443"/>
    </location>
</feature>
<feature type="compositionally biased region" description="Basic and acidic residues" evidence="10">
    <location>
        <begin position="528"/>
        <end position="545"/>
    </location>
</feature>
<gene>
    <name evidence="14" type="primary">LOC108561109</name>
</gene>
<feature type="compositionally biased region" description="Basic and acidic residues" evidence="10">
    <location>
        <begin position="470"/>
        <end position="492"/>
    </location>
</feature>
<evidence type="ECO:0000259" key="12">
    <source>
        <dbReference type="PROSITE" id="PS51253"/>
    </source>
</evidence>
<dbReference type="RefSeq" id="XP_017774393.1">
    <property type="nucleotide sequence ID" value="XM_017918904.1"/>
</dbReference>
<dbReference type="InterPro" id="IPR009057">
    <property type="entry name" value="Homeodomain-like_sf"/>
</dbReference>
<dbReference type="InterPro" id="IPR011333">
    <property type="entry name" value="SKP1/BTB/POZ_sf"/>
</dbReference>
<keyword evidence="7" id="KW-0804">Transcription</keyword>
<feature type="region of interest" description="Disordered" evidence="10">
    <location>
        <begin position="514"/>
        <end position="602"/>
    </location>
</feature>
<accession>A0ABM1MIJ3</accession>
<feature type="compositionally biased region" description="Acidic residues" evidence="10">
    <location>
        <begin position="567"/>
        <end position="577"/>
    </location>
</feature>
<dbReference type="Proteomes" id="UP000695000">
    <property type="component" value="Unplaced"/>
</dbReference>
<reference evidence="14" key="1">
    <citation type="submission" date="2025-08" db="UniProtKB">
        <authorList>
            <consortium name="RefSeq"/>
        </authorList>
    </citation>
    <scope>IDENTIFICATION</scope>
    <source>
        <tissue evidence="14">Whole Larva</tissue>
    </source>
</reference>
<feature type="domain" description="BTB" evidence="11">
    <location>
        <begin position="236"/>
        <end position="302"/>
    </location>
</feature>
<feature type="compositionally biased region" description="Basic and acidic residues" evidence="10">
    <location>
        <begin position="593"/>
        <end position="602"/>
    </location>
</feature>
<evidence type="ECO:0000313" key="14">
    <source>
        <dbReference type="RefSeq" id="XP_017774393.1"/>
    </source>
</evidence>
<evidence type="ECO:0000256" key="1">
    <source>
        <dbReference type="ARBA" id="ARBA00004123"/>
    </source>
</evidence>
<dbReference type="GeneID" id="108561109"/>
<evidence type="ECO:0000256" key="10">
    <source>
        <dbReference type="SAM" id="MobiDB-lite"/>
    </source>
</evidence>
<name>A0ABM1MIJ3_NICVS</name>
<dbReference type="InterPro" id="IPR006600">
    <property type="entry name" value="HTH_CenpB_DNA-bd_dom"/>
</dbReference>
<dbReference type="SUPFAM" id="SSF46689">
    <property type="entry name" value="Homeodomain-like"/>
    <property type="match status" value="1"/>
</dbReference>
<dbReference type="PROSITE" id="PS51253">
    <property type="entry name" value="HTH_CENPB"/>
    <property type="match status" value="1"/>
</dbReference>
<dbReference type="Gene3D" id="1.10.10.60">
    <property type="entry name" value="Homeodomain-like"/>
    <property type="match status" value="1"/>
</dbReference>
<comment type="function">
    <text evidence="9">Putative transcription factor required for axon growth and guidance in the central and peripheral nervous systems. Repels CNS axons away from the midline by promoting the expression of the midline repellent sli and its receptor robo.</text>
</comment>
<protein>
    <submittedName>
        <fullName evidence="14">Protein jim lovell-like isoform X1</fullName>
    </submittedName>
</protein>
<evidence type="ECO:0000256" key="9">
    <source>
        <dbReference type="ARBA" id="ARBA00037382"/>
    </source>
</evidence>
<dbReference type="InterPro" id="IPR051095">
    <property type="entry name" value="Dros_DevTransReg"/>
</dbReference>
<evidence type="ECO:0000313" key="13">
    <source>
        <dbReference type="Proteomes" id="UP000695000"/>
    </source>
</evidence>
<dbReference type="SMART" id="SM00225">
    <property type="entry name" value="BTB"/>
    <property type="match status" value="1"/>
</dbReference>
<dbReference type="PROSITE" id="PS50097">
    <property type="entry name" value="BTB"/>
    <property type="match status" value="1"/>
</dbReference>